<evidence type="ECO:0000313" key="2">
    <source>
        <dbReference type="Proteomes" id="UP000760472"/>
    </source>
</evidence>
<name>A0ABS2W674_9GAMM</name>
<accession>A0ABS2W674</accession>
<gene>
    <name evidence="1" type="ORF">JW498_07530</name>
</gene>
<protein>
    <submittedName>
        <fullName evidence="1">Uncharacterized protein</fullName>
    </submittedName>
</protein>
<reference evidence="1 2" key="1">
    <citation type="submission" date="2021-02" db="EMBL/GenBank/DDBJ databases">
        <title>A novel species of genus Amphritea isolated from a fishpond in China.</title>
        <authorList>
            <person name="Lu H."/>
        </authorList>
    </citation>
    <scope>NUCLEOTIDE SEQUENCE [LARGE SCALE GENOMIC DNA]</scope>
    <source>
        <strain evidence="1 2">RP18W</strain>
    </source>
</reference>
<keyword evidence="2" id="KW-1185">Reference proteome</keyword>
<dbReference type="Proteomes" id="UP000760472">
    <property type="component" value="Unassembled WGS sequence"/>
</dbReference>
<comment type="caution">
    <text evidence="1">The sequence shown here is derived from an EMBL/GenBank/DDBJ whole genome shotgun (WGS) entry which is preliminary data.</text>
</comment>
<dbReference type="EMBL" id="JAFFZP010000008">
    <property type="protein sequence ID" value="MBN0987203.1"/>
    <property type="molecule type" value="Genomic_DNA"/>
</dbReference>
<dbReference type="Gene3D" id="3.30.300.250">
    <property type="match status" value="1"/>
</dbReference>
<proteinExistence type="predicted"/>
<sequence length="148" mass="16435">MTKKRIFLITCVVALLGFVVFKNYTNTNSANSFELSLSEKEFMLLSLSSELDDINSRLPINLDQNTVLNSIAIEHNTIINSHTITNVSAGELVSSEITASLVPQLVTSVCSDKSKRKFLNNGINLSMEYFDVNNILIFQVLITPSDCK</sequence>
<organism evidence="1 2">
    <name type="scientific">Amphritea pacifica</name>
    <dbReference type="NCBI Taxonomy" id="2811233"/>
    <lineage>
        <taxon>Bacteria</taxon>
        <taxon>Pseudomonadati</taxon>
        <taxon>Pseudomonadota</taxon>
        <taxon>Gammaproteobacteria</taxon>
        <taxon>Oceanospirillales</taxon>
        <taxon>Oceanospirillaceae</taxon>
        <taxon>Amphritea</taxon>
    </lineage>
</organism>
<evidence type="ECO:0000313" key="1">
    <source>
        <dbReference type="EMBL" id="MBN0987203.1"/>
    </source>
</evidence>
<dbReference type="RefSeq" id="WP_205212244.1">
    <property type="nucleotide sequence ID" value="NZ_JAFFZO010000047.1"/>
</dbReference>